<evidence type="ECO:0000256" key="4">
    <source>
        <dbReference type="RuleBase" id="RU000499"/>
    </source>
</evidence>
<dbReference type="Gene3D" id="3.40.30.10">
    <property type="entry name" value="Glutaredoxin"/>
    <property type="match status" value="1"/>
</dbReference>
<evidence type="ECO:0000256" key="2">
    <source>
        <dbReference type="ARBA" id="ARBA00022559"/>
    </source>
</evidence>
<dbReference type="Pfam" id="PF00255">
    <property type="entry name" value="GSHPx"/>
    <property type="match status" value="1"/>
</dbReference>
<keyword evidence="2 4" id="KW-0575">Peroxidase</keyword>
<keyword evidence="7" id="KW-1185">Reference proteome</keyword>
<dbReference type="RefSeq" id="WP_379878432.1">
    <property type="nucleotide sequence ID" value="NZ_JBHUIP010000016.1"/>
</dbReference>
<feature type="domain" description="Thioredoxin" evidence="5">
    <location>
        <begin position="1"/>
        <end position="163"/>
    </location>
</feature>
<gene>
    <name evidence="6" type="ORF">ACFSM5_20320</name>
</gene>
<reference evidence="7" key="1">
    <citation type="journal article" date="2019" name="Int. J. Syst. Evol. Microbiol.">
        <title>The Global Catalogue of Microorganisms (GCM) 10K type strain sequencing project: providing services to taxonomists for standard genome sequencing and annotation.</title>
        <authorList>
            <consortium name="The Broad Institute Genomics Platform"/>
            <consortium name="The Broad Institute Genome Sequencing Center for Infectious Disease"/>
            <person name="Wu L."/>
            <person name="Ma J."/>
        </authorList>
    </citation>
    <scope>NUCLEOTIDE SEQUENCE [LARGE SCALE GENOMIC DNA]</scope>
    <source>
        <strain evidence="7">CGMCC 1.19062</strain>
    </source>
</reference>
<evidence type="ECO:0000259" key="5">
    <source>
        <dbReference type="PROSITE" id="PS51352"/>
    </source>
</evidence>
<dbReference type="PRINTS" id="PR01011">
    <property type="entry name" value="GLUTPROXDASE"/>
</dbReference>
<sequence>MSLAPSAHRFSFSRLDGRGTLNLSAFTGKPVLVVNTASQCKFTNQYEDLQALHAKYADAGLTIIGVPSNDFGQQEPGSATEIGAFCQKNYGVEFTMAGKESVIGATAHPFFKWLVEQKGEDAAPRWNFHKYLLGKDGAIVRYWASVFRPSSDPVIQAIEGALRA</sequence>
<evidence type="ECO:0000256" key="3">
    <source>
        <dbReference type="ARBA" id="ARBA00023002"/>
    </source>
</evidence>
<evidence type="ECO:0000256" key="1">
    <source>
        <dbReference type="ARBA" id="ARBA00006926"/>
    </source>
</evidence>
<dbReference type="InterPro" id="IPR036249">
    <property type="entry name" value="Thioredoxin-like_sf"/>
</dbReference>
<protein>
    <recommendedName>
        <fullName evidence="4">Glutathione peroxidase</fullName>
    </recommendedName>
</protein>
<organism evidence="6 7">
    <name type="scientific">Lacibacterium aquatile</name>
    <dbReference type="NCBI Taxonomy" id="1168082"/>
    <lineage>
        <taxon>Bacteria</taxon>
        <taxon>Pseudomonadati</taxon>
        <taxon>Pseudomonadota</taxon>
        <taxon>Alphaproteobacteria</taxon>
        <taxon>Rhodospirillales</taxon>
        <taxon>Rhodospirillaceae</taxon>
    </lineage>
</organism>
<dbReference type="PANTHER" id="PTHR11592:SF78">
    <property type="entry name" value="GLUTATHIONE PEROXIDASE"/>
    <property type="match status" value="1"/>
</dbReference>
<dbReference type="SUPFAM" id="SSF52833">
    <property type="entry name" value="Thioredoxin-like"/>
    <property type="match status" value="1"/>
</dbReference>
<comment type="similarity">
    <text evidence="1 4">Belongs to the glutathione peroxidase family.</text>
</comment>
<dbReference type="PIRSF" id="PIRSF000303">
    <property type="entry name" value="Glutathion_perox"/>
    <property type="match status" value="1"/>
</dbReference>
<dbReference type="GO" id="GO:0004601">
    <property type="term" value="F:peroxidase activity"/>
    <property type="evidence" value="ECO:0007669"/>
    <property type="project" value="UniProtKB-KW"/>
</dbReference>
<dbReference type="EMBL" id="JBHUIP010000016">
    <property type="protein sequence ID" value="MFD2265260.1"/>
    <property type="molecule type" value="Genomic_DNA"/>
</dbReference>
<dbReference type="PANTHER" id="PTHR11592">
    <property type="entry name" value="GLUTATHIONE PEROXIDASE"/>
    <property type="match status" value="1"/>
</dbReference>
<dbReference type="PROSITE" id="PS51355">
    <property type="entry name" value="GLUTATHIONE_PEROXID_3"/>
    <property type="match status" value="1"/>
</dbReference>
<dbReference type="Proteomes" id="UP001597295">
    <property type="component" value="Unassembled WGS sequence"/>
</dbReference>
<dbReference type="PROSITE" id="PS51352">
    <property type="entry name" value="THIOREDOXIN_2"/>
    <property type="match status" value="1"/>
</dbReference>
<evidence type="ECO:0000313" key="6">
    <source>
        <dbReference type="EMBL" id="MFD2265260.1"/>
    </source>
</evidence>
<dbReference type="CDD" id="cd00340">
    <property type="entry name" value="GSH_Peroxidase"/>
    <property type="match status" value="1"/>
</dbReference>
<accession>A0ABW5DXK6</accession>
<comment type="caution">
    <text evidence="6">The sequence shown here is derived from an EMBL/GenBank/DDBJ whole genome shotgun (WGS) entry which is preliminary data.</text>
</comment>
<name>A0ABW5DXK6_9PROT</name>
<evidence type="ECO:0000313" key="7">
    <source>
        <dbReference type="Proteomes" id="UP001597295"/>
    </source>
</evidence>
<keyword evidence="3 4" id="KW-0560">Oxidoreductase</keyword>
<dbReference type="InterPro" id="IPR013766">
    <property type="entry name" value="Thioredoxin_domain"/>
</dbReference>
<dbReference type="InterPro" id="IPR000889">
    <property type="entry name" value="Glutathione_peroxidase"/>
</dbReference>
<proteinExistence type="inferred from homology"/>